<dbReference type="Gene3D" id="3.90.950.20">
    <property type="entry name" value="CinA-like"/>
    <property type="match status" value="1"/>
</dbReference>
<dbReference type="SUPFAM" id="SSF142433">
    <property type="entry name" value="CinA-like"/>
    <property type="match status" value="1"/>
</dbReference>
<dbReference type="InterPro" id="IPR036653">
    <property type="entry name" value="CinA-like_C"/>
</dbReference>
<dbReference type="GO" id="GO:0019159">
    <property type="term" value="F:nicotinamide-nucleotide amidase activity"/>
    <property type="evidence" value="ECO:0007669"/>
    <property type="project" value="UniProtKB-EC"/>
</dbReference>
<proteinExistence type="predicted"/>
<dbReference type="Pfam" id="PF02464">
    <property type="entry name" value="CinA"/>
    <property type="match status" value="1"/>
</dbReference>
<gene>
    <name evidence="3" type="ORF">V1286_006331</name>
</gene>
<dbReference type="InterPro" id="IPR008136">
    <property type="entry name" value="CinA_C"/>
</dbReference>
<feature type="domain" description="CinA C-terminal" evidence="2">
    <location>
        <begin position="6"/>
        <end position="157"/>
    </location>
</feature>
<keyword evidence="3" id="KW-0378">Hydrolase</keyword>
<keyword evidence="1" id="KW-1133">Transmembrane helix</keyword>
<dbReference type="RefSeq" id="WP_334486149.1">
    <property type="nucleotide sequence ID" value="NZ_JAZHRV010000001.1"/>
</dbReference>
<organism evidence="3 4">
    <name type="scientific">Bradyrhizobium algeriense</name>
    <dbReference type="NCBI Taxonomy" id="634784"/>
    <lineage>
        <taxon>Bacteria</taxon>
        <taxon>Pseudomonadati</taxon>
        <taxon>Pseudomonadota</taxon>
        <taxon>Alphaproteobacteria</taxon>
        <taxon>Hyphomicrobiales</taxon>
        <taxon>Nitrobacteraceae</taxon>
        <taxon>Bradyrhizobium</taxon>
    </lineage>
</organism>
<keyword evidence="1" id="KW-0472">Membrane</keyword>
<reference evidence="3 4" key="1">
    <citation type="submission" date="2024-02" db="EMBL/GenBank/DDBJ databases">
        <title>Adaptive strategies in a cosmopolitan and abundant soil bacterium.</title>
        <authorList>
            <person name="Carini P."/>
        </authorList>
    </citation>
    <scope>NUCLEOTIDE SEQUENCE [LARGE SCALE GENOMIC DNA]</scope>
    <source>
        <strain evidence="3 4">AZCC 1608</strain>
    </source>
</reference>
<evidence type="ECO:0000259" key="2">
    <source>
        <dbReference type="Pfam" id="PF02464"/>
    </source>
</evidence>
<feature type="transmembrane region" description="Helical" evidence="1">
    <location>
        <begin position="32"/>
        <end position="54"/>
    </location>
</feature>
<accession>A0ABU8BL10</accession>
<comment type="caution">
    <text evidence="3">The sequence shown here is derived from an EMBL/GenBank/DDBJ whole genome shotgun (WGS) entry which is preliminary data.</text>
</comment>
<evidence type="ECO:0000313" key="4">
    <source>
        <dbReference type="Proteomes" id="UP001364224"/>
    </source>
</evidence>
<name>A0ABU8BL10_9BRAD</name>
<keyword evidence="4" id="KW-1185">Reference proteome</keyword>
<sequence>MKELVTIAEKIAAQLIARKQTIAVAESSTGGLVSAALLSVPGASAYFLGGAVVYTRDARRLLMDIPDEAMKGIRSASEPYAKLLASQVRQRFATDWGLSETGATGPTGNRYGDAAGHSCMAVAGPSQSVFTLETGRADRQANMQAFAKTALNLLLENLSK</sequence>
<protein>
    <submittedName>
        <fullName evidence="3">Nicotinamide-nucleotide amidase</fullName>
        <ecNumber evidence="3">3.5.1.42</ecNumber>
    </submittedName>
</protein>
<dbReference type="Proteomes" id="UP001364224">
    <property type="component" value="Unassembled WGS sequence"/>
</dbReference>
<dbReference type="NCBIfam" id="TIGR00199">
    <property type="entry name" value="PncC_domain"/>
    <property type="match status" value="1"/>
</dbReference>
<evidence type="ECO:0000313" key="3">
    <source>
        <dbReference type="EMBL" id="MEH2558802.1"/>
    </source>
</evidence>
<dbReference type="EC" id="3.5.1.42" evidence="3"/>
<keyword evidence="1" id="KW-0812">Transmembrane</keyword>
<evidence type="ECO:0000256" key="1">
    <source>
        <dbReference type="SAM" id="Phobius"/>
    </source>
</evidence>
<dbReference type="EMBL" id="JAZHRV010000001">
    <property type="protein sequence ID" value="MEH2558802.1"/>
    <property type="molecule type" value="Genomic_DNA"/>
</dbReference>